<dbReference type="InterPro" id="IPR027417">
    <property type="entry name" value="P-loop_NTPase"/>
</dbReference>
<dbReference type="EMBL" id="RJKM01000001">
    <property type="protein sequence ID" value="ROP36563.1"/>
    <property type="molecule type" value="Genomic_DNA"/>
</dbReference>
<keyword evidence="1" id="KW-0418">Kinase</keyword>
<name>A0A3N1H204_9PSEU</name>
<dbReference type="GO" id="GO:0016301">
    <property type="term" value="F:kinase activity"/>
    <property type="evidence" value="ECO:0007669"/>
    <property type="project" value="UniProtKB-KW"/>
</dbReference>
<keyword evidence="2" id="KW-1185">Reference proteome</keyword>
<dbReference type="SUPFAM" id="SSF52540">
    <property type="entry name" value="P-loop containing nucleoside triphosphate hydrolases"/>
    <property type="match status" value="1"/>
</dbReference>
<sequence>MGDPGFLVLVGTDYAGKSAVMRELARHEPGWRLVSVDDQFLAPEHDALRGLKSVLFDETLPGLGKHHSADVVASLLQTAVVHLRDQLPTGGSGDPVVVDSYYYKILAKCRLIDADPAVFGWWRGFPQPSRALFLDVDPMTAWERSSRGAAANQLEFHGEHVDRDAFALFQTDLRALLEEESGHLPVEHLPESDLDATVARVREAVRREFA</sequence>
<gene>
    <name evidence="1" type="ORF">EDD40_1837</name>
</gene>
<keyword evidence="1" id="KW-0808">Transferase</keyword>
<reference evidence="1 2" key="1">
    <citation type="submission" date="2018-11" db="EMBL/GenBank/DDBJ databases">
        <title>Sequencing the genomes of 1000 actinobacteria strains.</title>
        <authorList>
            <person name="Klenk H.-P."/>
        </authorList>
    </citation>
    <scope>NUCLEOTIDE SEQUENCE [LARGE SCALE GENOMIC DNA]</scope>
    <source>
        <strain evidence="1 2">DSM 44231</strain>
    </source>
</reference>
<dbReference type="Proteomes" id="UP000268727">
    <property type="component" value="Unassembled WGS sequence"/>
</dbReference>
<protein>
    <submittedName>
        <fullName evidence="1">Thymidylate kinase</fullName>
    </submittedName>
</protein>
<accession>A0A3N1H204</accession>
<proteinExistence type="predicted"/>
<comment type="caution">
    <text evidence="1">The sequence shown here is derived from an EMBL/GenBank/DDBJ whole genome shotgun (WGS) entry which is preliminary data.</text>
</comment>
<dbReference type="AlphaFoldDB" id="A0A3N1H204"/>
<evidence type="ECO:0000313" key="2">
    <source>
        <dbReference type="Proteomes" id="UP000268727"/>
    </source>
</evidence>
<organism evidence="1 2">
    <name type="scientific">Saccharothrix texasensis</name>
    <dbReference type="NCBI Taxonomy" id="103734"/>
    <lineage>
        <taxon>Bacteria</taxon>
        <taxon>Bacillati</taxon>
        <taxon>Actinomycetota</taxon>
        <taxon>Actinomycetes</taxon>
        <taxon>Pseudonocardiales</taxon>
        <taxon>Pseudonocardiaceae</taxon>
        <taxon>Saccharothrix</taxon>
    </lineage>
</organism>
<evidence type="ECO:0000313" key="1">
    <source>
        <dbReference type="EMBL" id="ROP36563.1"/>
    </source>
</evidence>
<dbReference type="Gene3D" id="3.40.50.300">
    <property type="entry name" value="P-loop containing nucleotide triphosphate hydrolases"/>
    <property type="match status" value="1"/>
</dbReference>